<name>A0AAU6WTZ2_9FLAO</name>
<organism evidence="1 2">
    <name type="scientific">Chryseobacterium endophyticum</name>
    <dbReference type="NCBI Taxonomy" id="1854762"/>
    <lineage>
        <taxon>Bacteria</taxon>
        <taxon>Pseudomonadati</taxon>
        <taxon>Bacteroidota</taxon>
        <taxon>Flavobacteriia</taxon>
        <taxon>Flavobacteriales</taxon>
        <taxon>Weeksellaceae</taxon>
        <taxon>Chryseobacterium group</taxon>
        <taxon>Chryseobacterium</taxon>
    </lineage>
</organism>
<dbReference type="InterPro" id="IPR022385">
    <property type="entry name" value="Rhs_assc_core"/>
</dbReference>
<dbReference type="Proteomes" id="UP001463665">
    <property type="component" value="Chromosome"/>
</dbReference>
<dbReference type="Gene3D" id="2.180.10.10">
    <property type="entry name" value="RHS repeat-associated core"/>
    <property type="match status" value="1"/>
</dbReference>
<evidence type="ECO:0000313" key="1">
    <source>
        <dbReference type="EMBL" id="XAO75851.1"/>
    </source>
</evidence>
<protein>
    <submittedName>
        <fullName evidence="1">RHS repeat-associated core domain-containing protein</fullName>
    </submittedName>
</protein>
<dbReference type="AlphaFoldDB" id="A0AAU6WTZ2"/>
<dbReference type="PANTHER" id="PTHR32305:SF15">
    <property type="entry name" value="PROTEIN RHSA-RELATED"/>
    <property type="match status" value="1"/>
</dbReference>
<proteinExistence type="predicted"/>
<accession>A0AAU6WTZ2</accession>
<dbReference type="EMBL" id="CP154834">
    <property type="protein sequence ID" value="XAO75851.1"/>
    <property type="molecule type" value="Genomic_DNA"/>
</dbReference>
<dbReference type="NCBIfam" id="TIGR03696">
    <property type="entry name" value="Rhs_assc_core"/>
    <property type="match status" value="1"/>
</dbReference>
<gene>
    <name evidence="1" type="ORF">AAFP95_08395</name>
</gene>
<dbReference type="PANTHER" id="PTHR32305">
    <property type="match status" value="1"/>
</dbReference>
<evidence type="ECO:0000313" key="2">
    <source>
        <dbReference type="Proteomes" id="UP001463665"/>
    </source>
</evidence>
<sequence length="495" mass="56623">MVKQTKVYHKRQSGDTEKVIAQVFEYDVQNRLKKQWHQVNSGPQELLAENSYNELSQLTNKKVGNNLQSIDYTYNIRGSVTKVNDPSSLGTKLFGYELKYFNPENAAGSSGKYNGNISEVTWMTATDGVKRRYNYRYDALNRLTKGLYSEPETTTPKDDFYNESVTYDINSNILSLQRNGKNALGLKGTIDNLAYTYEGNKLTSVTDDSQDYAGYPDVSGNTISYDDNGNMTDHADKGILQIDYNFLNLPTYIKFNQTAGRITKRFVNTTFLYRADGVKLNKIHNYKATPNATVLNWTRTDYMDGFQYETSSTPTTGTAVLKFVPTAEGYYDFEKNKYIYSYTDHLGNIRLSYFKNTSGSAEVLEENNFYPFGLKHEGYNAQAGNPSYNYQYNGKELQKETGWSDYGARMYMSDIGRWGVIDPLSETSRRFTPYNYAYNNPIRFIDPDGRKAQSPDMIEKTLLQKMLRTGLYGLPMPMANTAQEVETEWVTFLPR</sequence>
<dbReference type="InterPro" id="IPR050708">
    <property type="entry name" value="T6SS_VgrG/RHS"/>
</dbReference>
<reference evidence="1 2" key="1">
    <citation type="submission" date="2024-04" db="EMBL/GenBank/DDBJ databases">
        <title>Genome sequencing and assembly of rice foliar adapted Chryseobacterium endophyticum OsEnb-ALM-A6.</title>
        <authorList>
            <person name="Kumar S."/>
            <person name="Javed M."/>
            <person name="Chouhan V."/>
            <person name="Charishma K."/>
            <person name="Patel A."/>
            <person name="Kumar M."/>
            <person name="Sahu K.P."/>
            <person name="Kumar A."/>
        </authorList>
    </citation>
    <scope>NUCLEOTIDE SEQUENCE [LARGE SCALE GENOMIC DNA]</scope>
    <source>
        <strain evidence="1 2">OsEnb-ALM-A6</strain>
    </source>
</reference>
<keyword evidence="2" id="KW-1185">Reference proteome</keyword>
<dbReference type="RefSeq" id="WP_345767398.1">
    <property type="nucleotide sequence ID" value="NZ_CP154834.1"/>
</dbReference>